<feature type="compositionally biased region" description="Polar residues" evidence="1">
    <location>
        <begin position="42"/>
        <end position="51"/>
    </location>
</feature>
<feature type="compositionally biased region" description="Basic and acidic residues" evidence="1">
    <location>
        <begin position="14"/>
        <end position="40"/>
    </location>
</feature>
<organism evidence="2 3">
    <name type="scientific">Decorospora gaudefroyi</name>
    <dbReference type="NCBI Taxonomy" id="184978"/>
    <lineage>
        <taxon>Eukaryota</taxon>
        <taxon>Fungi</taxon>
        <taxon>Dikarya</taxon>
        <taxon>Ascomycota</taxon>
        <taxon>Pezizomycotina</taxon>
        <taxon>Dothideomycetes</taxon>
        <taxon>Pleosporomycetidae</taxon>
        <taxon>Pleosporales</taxon>
        <taxon>Pleosporineae</taxon>
        <taxon>Pleosporaceae</taxon>
        <taxon>Decorospora</taxon>
    </lineage>
</organism>
<evidence type="ECO:0000313" key="3">
    <source>
        <dbReference type="Proteomes" id="UP000800040"/>
    </source>
</evidence>
<reference evidence="2" key="1">
    <citation type="submission" date="2020-01" db="EMBL/GenBank/DDBJ databases">
        <authorList>
            <consortium name="DOE Joint Genome Institute"/>
            <person name="Haridas S."/>
            <person name="Albert R."/>
            <person name="Binder M."/>
            <person name="Bloem J."/>
            <person name="Labutti K."/>
            <person name="Salamov A."/>
            <person name="Andreopoulos B."/>
            <person name="Baker S.E."/>
            <person name="Barry K."/>
            <person name="Bills G."/>
            <person name="Bluhm B.H."/>
            <person name="Cannon C."/>
            <person name="Castanera R."/>
            <person name="Culley D.E."/>
            <person name="Daum C."/>
            <person name="Ezra D."/>
            <person name="Gonzalez J.B."/>
            <person name="Henrissat B."/>
            <person name="Kuo A."/>
            <person name="Liang C."/>
            <person name="Lipzen A."/>
            <person name="Lutzoni F."/>
            <person name="Magnuson J."/>
            <person name="Mondo S."/>
            <person name="Nolan M."/>
            <person name="Ohm R."/>
            <person name="Pangilinan J."/>
            <person name="Park H.-J."/>
            <person name="Ramirez L."/>
            <person name="Alfaro M."/>
            <person name="Sun H."/>
            <person name="Tritt A."/>
            <person name="Yoshinaga Y."/>
            <person name="Zwiers L.-H."/>
            <person name="Turgeon B.G."/>
            <person name="Goodwin S.B."/>
            <person name="Spatafora J.W."/>
            <person name="Crous P.W."/>
            <person name="Grigoriev I.V."/>
        </authorList>
    </citation>
    <scope>NUCLEOTIDE SEQUENCE</scope>
    <source>
        <strain evidence="2">P77</strain>
    </source>
</reference>
<keyword evidence="3" id="KW-1185">Reference proteome</keyword>
<accession>A0A6A5JX07</accession>
<proteinExistence type="predicted"/>
<dbReference type="EMBL" id="ML975456">
    <property type="protein sequence ID" value="KAF1829255.1"/>
    <property type="molecule type" value="Genomic_DNA"/>
</dbReference>
<name>A0A6A5JX07_9PLEO</name>
<evidence type="ECO:0000256" key="1">
    <source>
        <dbReference type="SAM" id="MobiDB-lite"/>
    </source>
</evidence>
<feature type="region of interest" description="Disordered" evidence="1">
    <location>
        <begin position="11"/>
        <end position="83"/>
    </location>
</feature>
<gene>
    <name evidence="2" type="ORF">BDW02DRAFT_536651</name>
</gene>
<dbReference type="Proteomes" id="UP000800040">
    <property type="component" value="Unassembled WGS sequence"/>
</dbReference>
<dbReference type="AlphaFoldDB" id="A0A6A5JX07"/>
<evidence type="ECO:0000313" key="2">
    <source>
        <dbReference type="EMBL" id="KAF1829255.1"/>
    </source>
</evidence>
<sequence>MALVLYWLLRMPKPKKEKEDKKAVGGHKDAAKEERLDEPSRVGSSRNSNVGQDGEKNTETARYASITGSSTPPRQEQEISEKV</sequence>
<protein>
    <submittedName>
        <fullName evidence="2">Uncharacterized protein</fullName>
    </submittedName>
</protein>